<proteinExistence type="inferred from homology"/>
<evidence type="ECO:0000256" key="1">
    <source>
        <dbReference type="ARBA" id="ARBA00023002"/>
    </source>
</evidence>
<dbReference type="SUPFAM" id="SSF51735">
    <property type="entry name" value="NAD(P)-binding Rossmann-fold domains"/>
    <property type="match status" value="1"/>
</dbReference>
<dbReference type="EMBL" id="LBUT01000005">
    <property type="protein sequence ID" value="KKQ70794.1"/>
    <property type="molecule type" value="Genomic_DNA"/>
</dbReference>
<dbReference type="InterPro" id="IPR001509">
    <property type="entry name" value="Epimerase_deHydtase"/>
</dbReference>
<dbReference type="PANTHER" id="PTHR10366">
    <property type="entry name" value="NAD DEPENDENT EPIMERASE/DEHYDRATASE"/>
    <property type="match status" value="1"/>
</dbReference>
<evidence type="ECO:0000256" key="2">
    <source>
        <dbReference type="ARBA" id="ARBA00023445"/>
    </source>
</evidence>
<dbReference type="GO" id="GO:0016616">
    <property type="term" value="F:oxidoreductase activity, acting on the CH-OH group of donors, NAD or NADP as acceptor"/>
    <property type="evidence" value="ECO:0007669"/>
    <property type="project" value="TreeGrafter"/>
</dbReference>
<comment type="caution">
    <text evidence="4">The sequence shown here is derived from an EMBL/GenBank/DDBJ whole genome shotgun (WGS) entry which is preliminary data.</text>
</comment>
<sequence>MIKKILVFGGRGKIGKVLVDKLNELGYVVESYSRTDGGDIRDVGKVNKAIGRNDLIVHLTAKQGLSKDWKDFWEINVEGTKNVLEACIKFKKRLIYVSTIMVFKDTGNKLADENWSIRERKSGNYYVDSKVEALKLVKKYQKKLDMVTVYPTIVLDKKSIKDSQKPGRWMSLIGNKNRIINIVWMDDLVDGLIKIIKSEKKGDYILGGFNIRVDDYLELLKVLRWPRVPYWLIILLSKFVFLLPVILKELIKSPLDSMNFSSTKAIKELKYKISGLNNI</sequence>
<dbReference type="InterPro" id="IPR050425">
    <property type="entry name" value="NAD(P)_dehydrat-like"/>
</dbReference>
<evidence type="ECO:0000313" key="5">
    <source>
        <dbReference type="Proteomes" id="UP000034406"/>
    </source>
</evidence>
<feature type="domain" description="NAD-dependent epimerase/dehydratase" evidence="3">
    <location>
        <begin position="5"/>
        <end position="151"/>
    </location>
</feature>
<keyword evidence="1" id="KW-0560">Oxidoreductase</keyword>
<accession>A0A0G0MAL3</accession>
<evidence type="ECO:0000259" key="3">
    <source>
        <dbReference type="Pfam" id="PF01370"/>
    </source>
</evidence>
<dbReference type="InterPro" id="IPR036291">
    <property type="entry name" value="NAD(P)-bd_dom_sf"/>
</dbReference>
<dbReference type="STRING" id="1618490.US90_C0005G0008"/>
<dbReference type="Gene3D" id="3.40.50.720">
    <property type="entry name" value="NAD(P)-binding Rossmann-like Domain"/>
    <property type="match status" value="1"/>
</dbReference>
<dbReference type="Pfam" id="PF01370">
    <property type="entry name" value="Epimerase"/>
    <property type="match status" value="1"/>
</dbReference>
<evidence type="ECO:0000313" key="4">
    <source>
        <dbReference type="EMBL" id="KKQ70794.1"/>
    </source>
</evidence>
<name>A0A0G0MAL3_9BACT</name>
<dbReference type="Proteomes" id="UP000034406">
    <property type="component" value="Unassembled WGS sequence"/>
</dbReference>
<comment type="similarity">
    <text evidence="2">Belongs to the NAD(P)-dependent epimerase/dehydratase family. Dihydroflavonol-4-reductase subfamily.</text>
</comment>
<protein>
    <submittedName>
        <fullName evidence="4">NAD-dependent epimerase/dehydratase</fullName>
    </submittedName>
</protein>
<dbReference type="PANTHER" id="PTHR10366:SF564">
    <property type="entry name" value="STEROL-4-ALPHA-CARBOXYLATE 3-DEHYDROGENASE, DECARBOXYLATING"/>
    <property type="match status" value="1"/>
</dbReference>
<reference evidence="4 5" key="1">
    <citation type="journal article" date="2015" name="Nature">
        <title>rRNA introns, odd ribosomes, and small enigmatic genomes across a large radiation of phyla.</title>
        <authorList>
            <person name="Brown C.T."/>
            <person name="Hug L.A."/>
            <person name="Thomas B.C."/>
            <person name="Sharon I."/>
            <person name="Castelle C.J."/>
            <person name="Singh A."/>
            <person name="Wilkins M.J."/>
            <person name="Williams K.H."/>
            <person name="Banfield J.F."/>
        </authorList>
    </citation>
    <scope>NUCLEOTIDE SEQUENCE [LARGE SCALE GENOMIC DNA]</scope>
</reference>
<organism evidence="4 5">
    <name type="scientific">Candidatus Shapirobacteria bacterium GW2011_GWE2_38_30</name>
    <dbReference type="NCBI Taxonomy" id="1618490"/>
    <lineage>
        <taxon>Bacteria</taxon>
        <taxon>Candidatus Shapironibacteriota</taxon>
    </lineage>
</organism>
<gene>
    <name evidence="4" type="ORF">US90_C0005G0008</name>
</gene>
<dbReference type="AlphaFoldDB" id="A0A0G0MAL3"/>